<keyword evidence="2" id="KW-1185">Reference proteome</keyword>
<organism evidence="1 2">
    <name type="scientific">Selenihalanaerobacter shriftii</name>
    <dbReference type="NCBI Taxonomy" id="142842"/>
    <lineage>
        <taxon>Bacteria</taxon>
        <taxon>Bacillati</taxon>
        <taxon>Bacillota</taxon>
        <taxon>Clostridia</taxon>
        <taxon>Halanaerobiales</taxon>
        <taxon>Halobacteroidaceae</taxon>
        <taxon>Selenihalanaerobacter</taxon>
    </lineage>
</organism>
<dbReference type="SUPFAM" id="SSF158397">
    <property type="entry name" value="TM1646-like"/>
    <property type="match status" value="1"/>
</dbReference>
<dbReference type="Gene3D" id="1.20.120.490">
    <property type="entry name" value="Hypothetical protein TM1646-like domain"/>
    <property type="match status" value="1"/>
</dbReference>
<dbReference type="InterPro" id="IPR024042">
    <property type="entry name" value="TM1646-like_dom_sf"/>
</dbReference>
<proteinExistence type="predicted"/>
<evidence type="ECO:0000313" key="1">
    <source>
        <dbReference type="EMBL" id="SJZ75960.1"/>
    </source>
</evidence>
<gene>
    <name evidence="1" type="ORF">SAMN02745118_01750</name>
</gene>
<evidence type="ECO:0000313" key="2">
    <source>
        <dbReference type="Proteomes" id="UP000190625"/>
    </source>
</evidence>
<dbReference type="STRING" id="142842.SAMN02745118_01750"/>
<dbReference type="AlphaFoldDB" id="A0A1T4N9H6"/>
<dbReference type="RefSeq" id="WP_078810212.1">
    <property type="nucleotide sequence ID" value="NZ_FUWM01000013.1"/>
</dbReference>
<dbReference type="Pfam" id="PF03885">
    <property type="entry name" value="DUF327"/>
    <property type="match status" value="1"/>
</dbReference>
<dbReference type="EMBL" id="FUWM01000013">
    <property type="protein sequence ID" value="SJZ75960.1"/>
    <property type="molecule type" value="Genomic_DNA"/>
</dbReference>
<dbReference type="OrthoDB" id="1680946at2"/>
<protein>
    <recommendedName>
        <fullName evidence="3">DUF327 domain-containing protein</fullName>
    </recommendedName>
</protein>
<dbReference type="Proteomes" id="UP000190625">
    <property type="component" value="Unassembled WGS sequence"/>
</dbReference>
<accession>A0A1T4N9H6</accession>
<dbReference type="InterPro" id="IPR005585">
    <property type="entry name" value="DUF327"/>
</dbReference>
<sequence>MKIQNKLKQDLNQILAKSETRASEKVEGRKSEFLDTLQEINDKKIKAKLDELLTLIDEQGETLSKKRTYKELIRYKKMVQKFVKEAVEQMYKVKEEYSSYGSGNHKVYTLVDKVDKSLEELTELILNKQATQLEILDRLDEVRGMLVDIYT</sequence>
<name>A0A1T4N9H6_9FIRM</name>
<evidence type="ECO:0008006" key="3">
    <source>
        <dbReference type="Google" id="ProtNLM"/>
    </source>
</evidence>
<reference evidence="2" key="1">
    <citation type="submission" date="2017-02" db="EMBL/GenBank/DDBJ databases">
        <authorList>
            <person name="Varghese N."/>
            <person name="Submissions S."/>
        </authorList>
    </citation>
    <scope>NUCLEOTIDE SEQUENCE [LARGE SCALE GENOMIC DNA]</scope>
    <source>
        <strain evidence="2">ATCC BAA-73</strain>
    </source>
</reference>